<dbReference type="GO" id="GO:0030170">
    <property type="term" value="F:pyridoxal phosphate binding"/>
    <property type="evidence" value="ECO:0007669"/>
    <property type="project" value="InterPro"/>
</dbReference>
<keyword evidence="4 9" id="KW-0032">Aminotransferase</keyword>
<name>A0A368L3M4_9BURK</name>
<dbReference type="GO" id="GO:0004587">
    <property type="term" value="F:ornithine aminotransferase activity"/>
    <property type="evidence" value="ECO:0007669"/>
    <property type="project" value="UniProtKB-EC"/>
</dbReference>
<evidence type="ECO:0000256" key="2">
    <source>
        <dbReference type="ARBA" id="ARBA00004998"/>
    </source>
</evidence>
<dbReference type="Pfam" id="PF00202">
    <property type="entry name" value="Aminotran_3"/>
    <property type="match status" value="1"/>
</dbReference>
<dbReference type="CDD" id="cd00610">
    <property type="entry name" value="OAT_like"/>
    <property type="match status" value="1"/>
</dbReference>
<protein>
    <recommendedName>
        <fullName evidence="3">ornithine aminotransferase</fullName>
        <ecNumber evidence="3">2.6.1.13</ecNumber>
    </recommendedName>
    <alternativeName>
        <fullName evidence="7">Ornithine--oxo-acid aminotransferase</fullName>
    </alternativeName>
</protein>
<dbReference type="InterPro" id="IPR015421">
    <property type="entry name" value="PyrdxlP-dep_Trfase_major"/>
</dbReference>
<dbReference type="NCBIfam" id="TIGR01885">
    <property type="entry name" value="Orn_aminotrans"/>
    <property type="match status" value="1"/>
</dbReference>
<evidence type="ECO:0000256" key="4">
    <source>
        <dbReference type="ARBA" id="ARBA00022576"/>
    </source>
</evidence>
<comment type="cofactor">
    <cofactor evidence="1">
        <name>pyridoxal 5'-phosphate</name>
        <dbReference type="ChEBI" id="CHEBI:597326"/>
    </cofactor>
</comment>
<evidence type="ECO:0000256" key="5">
    <source>
        <dbReference type="ARBA" id="ARBA00022679"/>
    </source>
</evidence>
<comment type="caution">
    <text evidence="9">The sequence shown here is derived from an EMBL/GenBank/DDBJ whole genome shotgun (WGS) entry which is preliminary data.</text>
</comment>
<dbReference type="SUPFAM" id="SSF55909">
    <property type="entry name" value="Pentein"/>
    <property type="match status" value="1"/>
</dbReference>
<dbReference type="Proteomes" id="UP000252357">
    <property type="component" value="Unassembled WGS sequence"/>
</dbReference>
<dbReference type="Gene3D" id="3.75.10.10">
    <property type="entry name" value="L-arginine/glycine Amidinotransferase, Chain A"/>
    <property type="match status" value="1"/>
</dbReference>
<dbReference type="OrthoDB" id="3398487at2"/>
<dbReference type="PANTHER" id="PTHR11986:SF18">
    <property type="entry name" value="ORNITHINE AMINOTRANSFERASE, MITOCHONDRIAL"/>
    <property type="match status" value="1"/>
</dbReference>
<dbReference type="PANTHER" id="PTHR11986">
    <property type="entry name" value="AMINOTRANSFERASE CLASS III"/>
    <property type="match status" value="1"/>
</dbReference>
<organism evidence="9 10">
    <name type="scientific">Parvibium lacunae</name>
    <dbReference type="NCBI Taxonomy" id="1888893"/>
    <lineage>
        <taxon>Bacteria</taxon>
        <taxon>Pseudomonadati</taxon>
        <taxon>Pseudomonadota</taxon>
        <taxon>Betaproteobacteria</taxon>
        <taxon>Burkholderiales</taxon>
        <taxon>Alcaligenaceae</taxon>
        <taxon>Parvibium</taxon>
    </lineage>
</organism>
<dbReference type="InterPro" id="IPR005814">
    <property type="entry name" value="Aminotrans_3"/>
</dbReference>
<evidence type="ECO:0000256" key="8">
    <source>
        <dbReference type="SAM" id="MobiDB-lite"/>
    </source>
</evidence>
<dbReference type="InterPro" id="IPR015424">
    <property type="entry name" value="PyrdxlP-dep_Trfase"/>
</dbReference>
<dbReference type="UniPathway" id="UPA00098">
    <property type="reaction ID" value="UER00358"/>
</dbReference>
<keyword evidence="5 9" id="KW-0808">Transferase</keyword>
<evidence type="ECO:0000256" key="7">
    <source>
        <dbReference type="ARBA" id="ARBA00030587"/>
    </source>
</evidence>
<accession>A0A368L3M4</accession>
<proteinExistence type="predicted"/>
<dbReference type="InterPro" id="IPR015422">
    <property type="entry name" value="PyrdxlP-dep_Trfase_small"/>
</dbReference>
<reference evidence="9 10" key="1">
    <citation type="journal article" date="2018" name="Int. J. Syst. Evol. Microbiol.">
        <title>Parvibium lacunae gen. nov., sp. nov., a new member of the family Alcaligenaceae isolated from a freshwater pond.</title>
        <authorList>
            <person name="Chen W.M."/>
            <person name="Xie P.B."/>
            <person name="Hsu M.Y."/>
            <person name="Sheu S.Y."/>
        </authorList>
    </citation>
    <scope>NUCLEOTIDE SEQUENCE [LARGE SCALE GENOMIC DNA]</scope>
    <source>
        <strain evidence="9 10">KMB9</strain>
    </source>
</reference>
<keyword evidence="10" id="KW-1185">Reference proteome</keyword>
<dbReference type="Gene3D" id="3.90.1150.10">
    <property type="entry name" value="Aspartate Aminotransferase, domain 1"/>
    <property type="match status" value="1"/>
</dbReference>
<dbReference type="InterPro" id="IPR050103">
    <property type="entry name" value="Class-III_PLP-dep_AT"/>
</dbReference>
<dbReference type="FunFam" id="3.40.640.10:FF:000011">
    <property type="entry name" value="Ornithine aminotransferase"/>
    <property type="match status" value="1"/>
</dbReference>
<dbReference type="SUPFAM" id="SSF53383">
    <property type="entry name" value="PLP-dependent transferases"/>
    <property type="match status" value="1"/>
</dbReference>
<dbReference type="InterPro" id="IPR010164">
    <property type="entry name" value="Orn_aminotrans"/>
</dbReference>
<dbReference type="EMBL" id="QPGB01000002">
    <property type="protein sequence ID" value="RCS58083.1"/>
    <property type="molecule type" value="Genomic_DNA"/>
</dbReference>
<evidence type="ECO:0000256" key="6">
    <source>
        <dbReference type="ARBA" id="ARBA00022898"/>
    </source>
</evidence>
<sequence>MGAADLIFSSPTKAQASGLSGLSASSQLIQREQQVAAHNYHPLPIVIERGQDVWLWDADGKRYLDMLSAYSAVSHGHLHPTLVAAMQAQLEKVAVASRAFHSSALVPFLEKLCAMSGFERALPMNSGAEAVETAIKAARRWAYQVKGLPPNSAEILVARQNFHGRTTGIISFSSEQDYRHGFGPYMPGFKSFTFGDMASLDAQRSGHTCAVLIEPIQGEAGIVLPPAGWLKAVRAWCDQHQILLILDEIQSGLGRTGRLFAYQHADIRPDAVIVGKALGGGLLPVSAFLADRSLMDVFSPGSHGSTFGGNALAAAVGFAALTVLEEENLIARSAALGQVLLAELHRLQQRYPTQIQAVRGLGLWAGVDIRAPYRARDLVERLAQKGVLSKETHDTVIRFAPPLTITRADLLWALAQFEAVLAETAQSEKGQFSAERPYHDTGNATPVSTAPQAAPSQPLPAASSPRFLLSAPDHFTVSYSINPWMQPQAWAPQAERLKQDAQWGWQQLRQQYELLGAQIELQPPVAGLPDMVFTANAGVVLDGKVLLARYACPERQGEEPHGQAIFTALCRQGVIQSLHYTPVGVPFEGAGDAIWDAQRQLFWCGYGQRSSYAARQTLEAVFQTPTLALELVDPRFYHLDTCFCLLSGGEVIYYPPAFSEVGRQQLAAVVGSQLIEAGEDDALHLGVNSVCIGQDIVMCHCSPALKAKLTALGYRVHVIPLGSFNRSGGAAYCLTLRLDSRRRATLI</sequence>
<gene>
    <name evidence="9" type="primary">rocD</name>
    <name evidence="9" type="ORF">DU000_04385</name>
</gene>
<evidence type="ECO:0000313" key="9">
    <source>
        <dbReference type="EMBL" id="RCS58083.1"/>
    </source>
</evidence>
<comment type="pathway">
    <text evidence="2">Amino-acid biosynthesis; L-proline biosynthesis; L-glutamate 5-semialdehyde from L-ornithine: step 1/1.</text>
</comment>
<feature type="compositionally biased region" description="Low complexity" evidence="8">
    <location>
        <begin position="444"/>
        <end position="461"/>
    </location>
</feature>
<dbReference type="PROSITE" id="PS00600">
    <property type="entry name" value="AA_TRANSFER_CLASS_3"/>
    <property type="match status" value="1"/>
</dbReference>
<evidence type="ECO:0000256" key="1">
    <source>
        <dbReference type="ARBA" id="ARBA00001933"/>
    </source>
</evidence>
<dbReference type="GO" id="GO:0055129">
    <property type="term" value="P:L-proline biosynthetic process"/>
    <property type="evidence" value="ECO:0007669"/>
    <property type="project" value="UniProtKB-UniPathway"/>
</dbReference>
<evidence type="ECO:0000313" key="10">
    <source>
        <dbReference type="Proteomes" id="UP000252357"/>
    </source>
</evidence>
<dbReference type="InterPro" id="IPR049704">
    <property type="entry name" value="Aminotrans_3_PPA_site"/>
</dbReference>
<dbReference type="GO" id="GO:0042802">
    <property type="term" value="F:identical protein binding"/>
    <property type="evidence" value="ECO:0007669"/>
    <property type="project" value="TreeGrafter"/>
</dbReference>
<dbReference type="Pfam" id="PF19420">
    <property type="entry name" value="DDAH_eukar"/>
    <property type="match status" value="1"/>
</dbReference>
<keyword evidence="6" id="KW-0663">Pyridoxal phosphate</keyword>
<evidence type="ECO:0000256" key="3">
    <source>
        <dbReference type="ARBA" id="ARBA00012924"/>
    </source>
</evidence>
<dbReference type="AlphaFoldDB" id="A0A368L3M4"/>
<dbReference type="Gene3D" id="3.40.640.10">
    <property type="entry name" value="Type I PLP-dependent aspartate aminotransferase-like (Major domain)"/>
    <property type="match status" value="1"/>
</dbReference>
<dbReference type="EC" id="2.6.1.13" evidence="3"/>
<feature type="region of interest" description="Disordered" evidence="8">
    <location>
        <begin position="430"/>
        <end position="461"/>
    </location>
</feature>